<name>A0A6J5L8L8_9CAUD</name>
<gene>
    <name evidence="1" type="ORF">UFOVP116_77</name>
</gene>
<evidence type="ECO:0000313" key="1">
    <source>
        <dbReference type="EMBL" id="CAB4129673.1"/>
    </source>
</evidence>
<reference evidence="1" key="1">
    <citation type="submission" date="2020-04" db="EMBL/GenBank/DDBJ databases">
        <authorList>
            <person name="Chiriac C."/>
            <person name="Salcher M."/>
            <person name="Ghai R."/>
            <person name="Kavagutti S V."/>
        </authorList>
    </citation>
    <scope>NUCLEOTIDE SEQUENCE</scope>
</reference>
<sequence length="69" mass="7908">MKIIEITNGLLYTLTNEEAAVLRQFSNFEPCLATSLSDRQQYISENLVRKELLITFTRNGKTYYAKASS</sequence>
<dbReference type="EMBL" id="LR796237">
    <property type="protein sequence ID" value="CAB4129673.1"/>
    <property type="molecule type" value="Genomic_DNA"/>
</dbReference>
<protein>
    <submittedName>
        <fullName evidence="1">Uncharacterized protein</fullName>
    </submittedName>
</protein>
<proteinExistence type="predicted"/>
<accession>A0A6J5L8L8</accession>
<organism evidence="1">
    <name type="scientific">uncultured Caudovirales phage</name>
    <dbReference type="NCBI Taxonomy" id="2100421"/>
    <lineage>
        <taxon>Viruses</taxon>
        <taxon>Duplodnaviria</taxon>
        <taxon>Heunggongvirae</taxon>
        <taxon>Uroviricota</taxon>
        <taxon>Caudoviricetes</taxon>
        <taxon>Peduoviridae</taxon>
        <taxon>Maltschvirus</taxon>
        <taxon>Maltschvirus maltsch</taxon>
    </lineage>
</organism>